<feature type="compositionally biased region" description="Low complexity" evidence="1">
    <location>
        <begin position="626"/>
        <end position="649"/>
    </location>
</feature>
<feature type="compositionally biased region" description="Low complexity" evidence="1">
    <location>
        <begin position="726"/>
        <end position="735"/>
    </location>
</feature>
<comment type="caution">
    <text evidence="4">The sequence shown here is derived from an EMBL/GenBank/DDBJ whole genome shotgun (WGS) entry which is preliminary data.</text>
</comment>
<dbReference type="PANTHER" id="PTHR38731:SF3">
    <property type="entry name" value="BLL6125 PROTEIN"/>
    <property type="match status" value="1"/>
</dbReference>
<feature type="compositionally biased region" description="Basic and acidic residues" evidence="1">
    <location>
        <begin position="697"/>
        <end position="720"/>
    </location>
</feature>
<feature type="signal peptide" evidence="2">
    <location>
        <begin position="1"/>
        <end position="29"/>
    </location>
</feature>
<evidence type="ECO:0000259" key="3">
    <source>
        <dbReference type="Pfam" id="PF04773"/>
    </source>
</evidence>
<dbReference type="Pfam" id="PF04773">
    <property type="entry name" value="FecR"/>
    <property type="match status" value="1"/>
</dbReference>
<feature type="compositionally biased region" description="Low complexity" evidence="1">
    <location>
        <begin position="509"/>
        <end position="521"/>
    </location>
</feature>
<dbReference type="Proteomes" id="UP001589844">
    <property type="component" value="Unassembled WGS sequence"/>
</dbReference>
<proteinExistence type="predicted"/>
<gene>
    <name evidence="4" type="ORF">ACFFJH_00295</name>
</gene>
<reference evidence="4 5" key="1">
    <citation type="submission" date="2024-09" db="EMBL/GenBank/DDBJ databases">
        <authorList>
            <person name="Sun Q."/>
            <person name="Mori K."/>
        </authorList>
    </citation>
    <scope>NUCLEOTIDE SEQUENCE [LARGE SCALE GENOMIC DNA]</scope>
    <source>
        <strain evidence="4 5">CCM 8677</strain>
    </source>
</reference>
<protein>
    <submittedName>
        <fullName evidence="4">DUF6600 domain-containing protein</fullName>
    </submittedName>
</protein>
<feature type="compositionally biased region" description="Basic and acidic residues" evidence="1">
    <location>
        <begin position="736"/>
        <end position="763"/>
    </location>
</feature>
<feature type="compositionally biased region" description="Basic and acidic residues" evidence="1">
    <location>
        <begin position="439"/>
        <end position="458"/>
    </location>
</feature>
<dbReference type="Pfam" id="PF20245">
    <property type="entry name" value="DUF6600"/>
    <property type="match status" value="1"/>
</dbReference>
<feature type="region of interest" description="Disordered" evidence="1">
    <location>
        <begin position="578"/>
        <end position="763"/>
    </location>
</feature>
<sequence length="763" mass="85962">MTLIHHTRKLLSLAAISFATFGLTPAASAQDEPPARVARVGYAYGNINFADAGSNEWVPLLANRPISTGDSVFVPANGRAELQVGANALRMAEQTRISFINLNDDNIQIKLSQGSIVLRVRAMQEKENIEVSTPNLNFSIQEPGEYRINVNDDNTSTIIVRNGIGVAQGDRDIITLRAGEQTRFSGTNLNHTQITRVPPFDTFDQWAADRDRADENSISARYVPREVVGYQQLDDYGIWETHVEYGAIWYPRGISVGWAPYRDGQWVWVAPWGWTWVDRAPWGFAPYHYGRWAFVGKRWGWVPGRYERHYRPVYAPALVAFVGVGSNGISAGINLSSRNHGPSVSWFPLGPGEVYHPHYTQNSRYIQNLNQTVIINNTTVINRPDRGYRNQNVHNAITSVPTRTFVRGEHVFPASSSILSGQIKQMQVATEAPNLVPERGNRFGDARPRNWQENDQFRSRPVMNNSNRGEAMQTTPNTAAPSGTSNGTSNGILGNAFNQRPQDNRGQPNNVQNNAPNNRDNGQGFGRRIDNLERPQAALNSNDARAMTVRNPNQQIAPANNNLNNTNPSSSGIRTLEEMNEQRNRNPRIERLERSDRFDKFDRFDRSDTRSNNNSGLNAGSPSNPIPQQNQQTQQAQQVQQVPQAPAINTQRAESRRESFDRNNAPVNVQDNSAAMQVQRPMERQVERPSRAIMNERSVEQHSERRLERSIERPVERSVERPPAMPQATMPQAPRAEPRPAPEARKEVKAEKEKEGEKRKFER</sequence>
<keyword evidence="5" id="KW-1185">Reference proteome</keyword>
<feature type="compositionally biased region" description="Basic and acidic residues" evidence="1">
    <location>
        <begin position="578"/>
        <end position="609"/>
    </location>
</feature>
<evidence type="ECO:0000256" key="2">
    <source>
        <dbReference type="SAM" id="SignalP"/>
    </source>
</evidence>
<dbReference type="InterPro" id="IPR046535">
    <property type="entry name" value="DUF6600"/>
</dbReference>
<organism evidence="4 5">
    <name type="scientific">Undibacterium danionis</name>
    <dbReference type="NCBI Taxonomy" id="1812100"/>
    <lineage>
        <taxon>Bacteria</taxon>
        <taxon>Pseudomonadati</taxon>
        <taxon>Pseudomonadota</taxon>
        <taxon>Betaproteobacteria</taxon>
        <taxon>Burkholderiales</taxon>
        <taxon>Oxalobacteraceae</taxon>
        <taxon>Undibacterium</taxon>
    </lineage>
</organism>
<keyword evidence="2" id="KW-0732">Signal</keyword>
<dbReference type="InterPro" id="IPR006860">
    <property type="entry name" value="FecR"/>
</dbReference>
<feature type="compositionally biased region" description="Polar residues" evidence="1">
    <location>
        <begin position="665"/>
        <end position="676"/>
    </location>
</feature>
<feature type="domain" description="FecR protein" evidence="3">
    <location>
        <begin position="74"/>
        <end position="163"/>
    </location>
</feature>
<feature type="compositionally biased region" description="Basic and acidic residues" evidence="1">
    <location>
        <begin position="681"/>
        <end position="690"/>
    </location>
</feature>
<feature type="chain" id="PRO_5046162337" evidence="2">
    <location>
        <begin position="30"/>
        <end position="763"/>
    </location>
</feature>
<feature type="region of interest" description="Disordered" evidence="1">
    <location>
        <begin position="431"/>
        <end position="528"/>
    </location>
</feature>
<dbReference type="PANTHER" id="PTHR38731">
    <property type="entry name" value="LIPL45-RELATED LIPOPROTEIN-RELATED"/>
    <property type="match status" value="1"/>
</dbReference>
<dbReference type="RefSeq" id="WP_390209264.1">
    <property type="nucleotide sequence ID" value="NZ_JBHLXJ010000002.1"/>
</dbReference>
<evidence type="ECO:0000256" key="1">
    <source>
        <dbReference type="SAM" id="MobiDB-lite"/>
    </source>
</evidence>
<evidence type="ECO:0000313" key="5">
    <source>
        <dbReference type="Proteomes" id="UP001589844"/>
    </source>
</evidence>
<feature type="compositionally biased region" description="Polar residues" evidence="1">
    <location>
        <begin position="462"/>
        <end position="508"/>
    </location>
</feature>
<dbReference type="EMBL" id="JBHLXJ010000002">
    <property type="protein sequence ID" value="MFC0348237.1"/>
    <property type="molecule type" value="Genomic_DNA"/>
</dbReference>
<name>A0ABV6I999_9BURK</name>
<evidence type="ECO:0000313" key="4">
    <source>
        <dbReference type="EMBL" id="MFC0348237.1"/>
    </source>
</evidence>
<accession>A0ABV6I999</accession>